<keyword evidence="1" id="KW-0472">Membrane</keyword>
<feature type="chain" id="PRO_5013325750" description="Ferrochelatase" evidence="2">
    <location>
        <begin position="24"/>
        <end position="73"/>
    </location>
</feature>
<evidence type="ECO:0000256" key="1">
    <source>
        <dbReference type="SAM" id="Phobius"/>
    </source>
</evidence>
<dbReference type="Proteomes" id="UP000201838">
    <property type="component" value="Unassembled WGS sequence"/>
</dbReference>
<dbReference type="EMBL" id="FXXQ01000001">
    <property type="protein sequence ID" value="SMX22186.1"/>
    <property type="molecule type" value="Genomic_DNA"/>
</dbReference>
<evidence type="ECO:0000256" key="2">
    <source>
        <dbReference type="SAM" id="SignalP"/>
    </source>
</evidence>
<gene>
    <name evidence="3" type="ORF">BOA8489_00276</name>
</gene>
<keyword evidence="2" id="KW-0732">Signal</keyword>
<name>A0A238IV39_9RHOB</name>
<keyword evidence="1" id="KW-1133">Transmembrane helix</keyword>
<keyword evidence="1" id="KW-0812">Transmembrane</keyword>
<evidence type="ECO:0000313" key="3">
    <source>
        <dbReference type="EMBL" id="SMX22186.1"/>
    </source>
</evidence>
<accession>A0A238IV39</accession>
<reference evidence="3 4" key="1">
    <citation type="submission" date="2017-05" db="EMBL/GenBank/DDBJ databases">
        <authorList>
            <person name="Song R."/>
            <person name="Chenine A.L."/>
            <person name="Ruprecht R.M."/>
        </authorList>
    </citation>
    <scope>NUCLEOTIDE SEQUENCE [LARGE SCALE GENOMIC DNA]</scope>
    <source>
        <strain evidence="3 4">CECT 8489</strain>
    </source>
</reference>
<organism evidence="3 4">
    <name type="scientific">Boseongicola aestuarii</name>
    <dbReference type="NCBI Taxonomy" id="1470561"/>
    <lineage>
        <taxon>Bacteria</taxon>
        <taxon>Pseudomonadati</taxon>
        <taxon>Pseudomonadota</taxon>
        <taxon>Alphaproteobacteria</taxon>
        <taxon>Rhodobacterales</taxon>
        <taxon>Paracoccaceae</taxon>
        <taxon>Boseongicola</taxon>
    </lineage>
</organism>
<sequence length="73" mass="7089">MNYLKPAAVAVASISMSTAPLHAGGVAQPLMEPEVIVAESAAASSGGFVVPLLLLVILAAAASSSGGSSVPRE</sequence>
<dbReference type="RefSeq" id="WP_093972173.1">
    <property type="nucleotide sequence ID" value="NZ_FXXQ01000001.1"/>
</dbReference>
<evidence type="ECO:0000313" key="4">
    <source>
        <dbReference type="Proteomes" id="UP000201838"/>
    </source>
</evidence>
<feature type="signal peptide" evidence="2">
    <location>
        <begin position="1"/>
        <end position="23"/>
    </location>
</feature>
<evidence type="ECO:0008006" key="5">
    <source>
        <dbReference type="Google" id="ProtNLM"/>
    </source>
</evidence>
<protein>
    <recommendedName>
        <fullName evidence="5">Ferrochelatase</fullName>
    </recommendedName>
</protein>
<keyword evidence="4" id="KW-1185">Reference proteome</keyword>
<feature type="transmembrane region" description="Helical" evidence="1">
    <location>
        <begin position="42"/>
        <end position="62"/>
    </location>
</feature>
<dbReference type="AlphaFoldDB" id="A0A238IV39"/>
<proteinExistence type="predicted"/>